<dbReference type="PANTHER" id="PTHR42743">
    <property type="entry name" value="AMINO-ACID AMINOTRANSFERASE"/>
    <property type="match status" value="1"/>
</dbReference>
<sequence length="295" mass="32438">MALAGRWSPTQTRLANGRRLAGKRVLSSVPWASASSKGFDEKTRHHVARRLTMEDDRSFLYGDGLFETVRVEGGRVRFLERHRSRLRRSGVALGFDEAHIEQGCAMLGEPDGQDGLWRVTVSRRDREIAFGGSGRVCGRWRPGLPLAEPLALVTMPGFYLPGDSLAEHKTTSWMRSVELRRRARILGADDGVSVSEDGRVGECSAANLLVLLEERWITPPVKGILPGITREVLLERGSQKGRLIEEVEVTQEVLARARALALVSTGVGVQEARSLDGRALELGRTSGLKVILEGL</sequence>
<dbReference type="PANTHER" id="PTHR42743:SF11">
    <property type="entry name" value="AMINODEOXYCHORISMATE LYASE"/>
    <property type="match status" value="1"/>
</dbReference>
<keyword evidence="3" id="KW-1185">Reference proteome</keyword>
<dbReference type="SUPFAM" id="SSF56752">
    <property type="entry name" value="D-aminoacid aminotransferase-like PLP-dependent enzymes"/>
    <property type="match status" value="1"/>
</dbReference>
<proteinExistence type="inferred from homology"/>
<reference evidence="2 3" key="1">
    <citation type="submission" date="2019-01" db="EMBL/GenBank/DDBJ databases">
        <title>Lujinxingia litoralis gen. nov., sp. nov. and Lujinxingia sediminis gen. nov., sp. nov., new members in the order Bradymonadales, isolated from coastal sediment.</title>
        <authorList>
            <person name="Li C.-M."/>
        </authorList>
    </citation>
    <scope>NUCLEOTIDE SEQUENCE [LARGE SCALE GENOMIC DNA]</scope>
    <source>
        <strain evidence="2 3">SEH01</strain>
    </source>
</reference>
<evidence type="ECO:0000313" key="3">
    <source>
        <dbReference type="Proteomes" id="UP000282926"/>
    </source>
</evidence>
<gene>
    <name evidence="2" type="ORF">EA187_05250</name>
</gene>
<organism evidence="2 3">
    <name type="scientific">Lujinxingia sediminis</name>
    <dbReference type="NCBI Taxonomy" id="2480984"/>
    <lineage>
        <taxon>Bacteria</taxon>
        <taxon>Deltaproteobacteria</taxon>
        <taxon>Bradymonadales</taxon>
        <taxon>Lujinxingiaceae</taxon>
        <taxon>Lujinxingia</taxon>
    </lineage>
</organism>
<comment type="caution">
    <text evidence="2">The sequence shown here is derived from an EMBL/GenBank/DDBJ whole genome shotgun (WGS) entry which is preliminary data.</text>
</comment>
<evidence type="ECO:0000256" key="1">
    <source>
        <dbReference type="ARBA" id="ARBA00009320"/>
    </source>
</evidence>
<dbReference type="InterPro" id="IPR050571">
    <property type="entry name" value="Class-IV_PLP-Dep_Aminotrnsfr"/>
</dbReference>
<protein>
    <recommendedName>
        <fullName evidence="4">Branched-chain-amino-acid aminotransferase</fullName>
    </recommendedName>
</protein>
<dbReference type="Gene3D" id="3.20.10.10">
    <property type="entry name" value="D-amino Acid Aminotransferase, subunit A, domain 2"/>
    <property type="match status" value="1"/>
</dbReference>
<dbReference type="InterPro" id="IPR043132">
    <property type="entry name" value="BCAT-like_C"/>
</dbReference>
<evidence type="ECO:0000313" key="2">
    <source>
        <dbReference type="EMBL" id="RVU48836.1"/>
    </source>
</evidence>
<dbReference type="Pfam" id="PF01063">
    <property type="entry name" value="Aminotran_4"/>
    <property type="match status" value="1"/>
</dbReference>
<comment type="similarity">
    <text evidence="1">Belongs to the class-IV pyridoxal-phosphate-dependent aminotransferase family.</text>
</comment>
<dbReference type="InterPro" id="IPR036038">
    <property type="entry name" value="Aminotransferase-like"/>
</dbReference>
<dbReference type="Proteomes" id="UP000282926">
    <property type="component" value="Unassembled WGS sequence"/>
</dbReference>
<dbReference type="InterPro" id="IPR043131">
    <property type="entry name" value="BCAT-like_N"/>
</dbReference>
<dbReference type="InterPro" id="IPR001544">
    <property type="entry name" value="Aminotrans_IV"/>
</dbReference>
<dbReference type="Gene3D" id="3.30.470.10">
    <property type="match status" value="1"/>
</dbReference>
<dbReference type="EMBL" id="SADD01000001">
    <property type="protein sequence ID" value="RVU48836.1"/>
    <property type="molecule type" value="Genomic_DNA"/>
</dbReference>
<accession>A0ABY0CY67</accession>
<evidence type="ECO:0008006" key="4">
    <source>
        <dbReference type="Google" id="ProtNLM"/>
    </source>
</evidence>
<name>A0ABY0CY67_9DELT</name>